<keyword evidence="8" id="KW-0997">Cell inner membrane</keyword>
<feature type="transmembrane region" description="Helical" evidence="8">
    <location>
        <begin position="167"/>
        <end position="186"/>
    </location>
</feature>
<proteinExistence type="inferred from homology"/>
<feature type="transmembrane region" description="Helical" evidence="8">
    <location>
        <begin position="277"/>
        <end position="299"/>
    </location>
</feature>
<dbReference type="GO" id="GO:0042910">
    <property type="term" value="F:xenobiotic transmembrane transporter activity"/>
    <property type="evidence" value="ECO:0007669"/>
    <property type="project" value="InterPro"/>
</dbReference>
<keyword evidence="5 8" id="KW-0812">Transmembrane</keyword>
<feature type="domain" description="Major facilitator superfamily (MFS) profile" evidence="9">
    <location>
        <begin position="10"/>
        <end position="393"/>
    </location>
</feature>
<dbReference type="AlphaFoldDB" id="A0A7S6VXI5"/>
<dbReference type="Pfam" id="PF07690">
    <property type="entry name" value="MFS_1"/>
    <property type="match status" value="1"/>
</dbReference>
<feature type="transmembrane region" description="Helical" evidence="8">
    <location>
        <begin position="136"/>
        <end position="161"/>
    </location>
</feature>
<feature type="transmembrane region" description="Helical" evidence="8">
    <location>
        <begin position="78"/>
        <end position="97"/>
    </location>
</feature>
<dbReference type="SUPFAM" id="SSF103473">
    <property type="entry name" value="MFS general substrate transporter"/>
    <property type="match status" value="1"/>
</dbReference>
<evidence type="ECO:0000256" key="3">
    <source>
        <dbReference type="ARBA" id="ARBA00022448"/>
    </source>
</evidence>
<dbReference type="GO" id="GO:0015385">
    <property type="term" value="F:sodium:proton antiporter activity"/>
    <property type="evidence" value="ECO:0007669"/>
    <property type="project" value="TreeGrafter"/>
</dbReference>
<dbReference type="PANTHER" id="PTHR23502">
    <property type="entry name" value="MAJOR FACILITATOR SUPERFAMILY"/>
    <property type="match status" value="1"/>
</dbReference>
<dbReference type="InterPro" id="IPR011701">
    <property type="entry name" value="MFS"/>
</dbReference>
<feature type="transmembrane region" description="Helical" evidence="8">
    <location>
        <begin position="51"/>
        <end position="69"/>
    </location>
</feature>
<feature type="transmembrane region" description="Helical" evidence="8">
    <location>
        <begin position="210"/>
        <end position="241"/>
    </location>
</feature>
<dbReference type="CDD" id="cd17320">
    <property type="entry name" value="MFS_MdfA_MDR_like"/>
    <property type="match status" value="1"/>
</dbReference>
<evidence type="ECO:0000256" key="1">
    <source>
        <dbReference type="ARBA" id="ARBA00004651"/>
    </source>
</evidence>
<feature type="transmembrane region" description="Helical" evidence="8">
    <location>
        <begin position="368"/>
        <end position="388"/>
    </location>
</feature>
<reference evidence="10 11" key="1">
    <citation type="submission" date="2020-02" db="EMBL/GenBank/DDBJ databases">
        <title>Tigecycline-resistant Acinetobacter species from pigs and migratory birds.</title>
        <authorList>
            <person name="Chen C."/>
            <person name="Sun J."/>
            <person name="Liao X.-P."/>
            <person name="Liu Y.-H."/>
        </authorList>
    </citation>
    <scope>NUCLEOTIDE SEQUENCE [LARGE SCALE GENOMIC DNA]</scope>
    <source>
        <strain evidence="10 11">YH12207_T</strain>
    </source>
</reference>
<sequence>MNEFIKKQSKLLIVLLSALVAFGPLSIDMYLPALPSIAHDLNSTVAATQKTITIFLLGFSIGMLIYGPLSDRFGRKKLLLIGMVLYVSATLGCIFSQHIEQLLLFRFLQAMGGASASVLARALVRDLFNNQEIPKILSLMHIITMIATLVAPLAGAIIIQYFNWTGIFIFLFIYSLLCMVWVNFQIDAPPPRRIQMSLIDNYLSVLKNRYAWGFILCNSFSFGGMFAYITASSFVFIHYYGFSPQQYSGLFALNIFSIIIFTSINSRALRRYTAFQLLKIMSIISAIAGVYLATITLFKLTSVQFLIPGLMIFVGVTGAIGANSIANLLKLLPQQAGTASGLAVSLQFLMGALLSYIVSLLFRNNDPTAMNLVICIAGLLCSISLYLFCRGYKEHSLDAQYTELKR</sequence>
<dbReference type="GO" id="GO:0005886">
    <property type="term" value="C:plasma membrane"/>
    <property type="evidence" value="ECO:0007669"/>
    <property type="project" value="UniProtKB-SubCell"/>
</dbReference>
<dbReference type="FunFam" id="1.20.1720.10:FF:000005">
    <property type="entry name" value="Bcr/CflA family efflux transporter"/>
    <property type="match status" value="1"/>
</dbReference>
<feature type="transmembrane region" description="Helical" evidence="8">
    <location>
        <begin position="247"/>
        <end position="265"/>
    </location>
</feature>
<dbReference type="NCBIfam" id="NF008314">
    <property type="entry name" value="PRK11102.1"/>
    <property type="match status" value="1"/>
</dbReference>
<dbReference type="PROSITE" id="PS50850">
    <property type="entry name" value="MFS"/>
    <property type="match status" value="1"/>
</dbReference>
<dbReference type="RefSeq" id="WP_180046195.1">
    <property type="nucleotide sequence ID" value="NZ_CP048659.1"/>
</dbReference>
<keyword evidence="6 8" id="KW-1133">Transmembrane helix</keyword>
<evidence type="ECO:0000259" key="9">
    <source>
        <dbReference type="PROSITE" id="PS50850"/>
    </source>
</evidence>
<evidence type="ECO:0000313" key="11">
    <source>
        <dbReference type="Proteomes" id="UP000593966"/>
    </source>
</evidence>
<dbReference type="InterPro" id="IPR004812">
    <property type="entry name" value="Efflux_drug-R_Bcr/CmlA"/>
</dbReference>
<comment type="similarity">
    <text evidence="2 8">Belongs to the major facilitator superfamily. Bcr/CmlA family.</text>
</comment>
<evidence type="ECO:0000256" key="4">
    <source>
        <dbReference type="ARBA" id="ARBA00022475"/>
    </source>
</evidence>
<name>A0A7S6VXI5_9GAMM</name>
<dbReference type="Proteomes" id="UP000593966">
    <property type="component" value="Chromosome"/>
</dbReference>
<feature type="transmembrane region" description="Helical" evidence="8">
    <location>
        <begin position="341"/>
        <end position="362"/>
    </location>
</feature>
<dbReference type="PANTHER" id="PTHR23502:SF132">
    <property type="entry name" value="POLYAMINE TRANSPORTER 2-RELATED"/>
    <property type="match status" value="1"/>
</dbReference>
<evidence type="ECO:0000256" key="5">
    <source>
        <dbReference type="ARBA" id="ARBA00022692"/>
    </source>
</evidence>
<evidence type="ECO:0000256" key="2">
    <source>
        <dbReference type="ARBA" id="ARBA00006236"/>
    </source>
</evidence>
<dbReference type="Gene3D" id="1.20.1720.10">
    <property type="entry name" value="Multidrug resistance protein D"/>
    <property type="match status" value="1"/>
</dbReference>
<keyword evidence="11" id="KW-1185">Reference proteome</keyword>
<protein>
    <recommendedName>
        <fullName evidence="8">Bcr/CflA family efflux transporter</fullName>
    </recommendedName>
</protein>
<keyword evidence="4" id="KW-1003">Cell membrane</keyword>
<dbReference type="InterPro" id="IPR036259">
    <property type="entry name" value="MFS_trans_sf"/>
</dbReference>
<evidence type="ECO:0000256" key="7">
    <source>
        <dbReference type="ARBA" id="ARBA00023136"/>
    </source>
</evidence>
<organism evidence="10 11">
    <name type="scientific">Acinetobacter piscicola</name>
    <dbReference type="NCBI Taxonomy" id="2006115"/>
    <lineage>
        <taxon>Bacteria</taxon>
        <taxon>Pseudomonadati</taxon>
        <taxon>Pseudomonadota</taxon>
        <taxon>Gammaproteobacteria</taxon>
        <taxon>Moraxellales</taxon>
        <taxon>Moraxellaceae</taxon>
        <taxon>Acinetobacter</taxon>
    </lineage>
</organism>
<dbReference type="NCBIfam" id="TIGR00710">
    <property type="entry name" value="efflux_Bcr_CflA"/>
    <property type="match status" value="1"/>
</dbReference>
<keyword evidence="3 8" id="KW-0813">Transport</keyword>
<dbReference type="GO" id="GO:1990961">
    <property type="term" value="P:xenobiotic detoxification by transmembrane export across the plasma membrane"/>
    <property type="evidence" value="ECO:0007669"/>
    <property type="project" value="InterPro"/>
</dbReference>
<keyword evidence="7 8" id="KW-0472">Membrane</keyword>
<feature type="transmembrane region" description="Helical" evidence="8">
    <location>
        <begin position="305"/>
        <end position="329"/>
    </location>
</feature>
<comment type="subcellular location">
    <subcellularLocation>
        <location evidence="8">Cell inner membrane</location>
        <topology evidence="8">Multi-pass membrane protein</topology>
    </subcellularLocation>
    <subcellularLocation>
        <location evidence="1">Cell membrane</location>
        <topology evidence="1">Multi-pass membrane protein</topology>
    </subcellularLocation>
</comment>
<feature type="transmembrane region" description="Helical" evidence="8">
    <location>
        <begin position="12"/>
        <end position="31"/>
    </location>
</feature>
<evidence type="ECO:0000313" key="10">
    <source>
        <dbReference type="EMBL" id="QOW46689.1"/>
    </source>
</evidence>
<dbReference type="EMBL" id="CP048659">
    <property type="protein sequence ID" value="QOW46689.1"/>
    <property type="molecule type" value="Genomic_DNA"/>
</dbReference>
<evidence type="ECO:0000256" key="8">
    <source>
        <dbReference type="RuleBase" id="RU365088"/>
    </source>
</evidence>
<accession>A0A7S6VXI5</accession>
<evidence type="ECO:0000256" key="6">
    <source>
        <dbReference type="ARBA" id="ARBA00022989"/>
    </source>
</evidence>
<dbReference type="InterPro" id="IPR020846">
    <property type="entry name" value="MFS_dom"/>
</dbReference>
<feature type="transmembrane region" description="Helical" evidence="8">
    <location>
        <begin position="103"/>
        <end position="124"/>
    </location>
</feature>
<gene>
    <name evidence="10" type="ORF">G0028_12710</name>
</gene>